<dbReference type="KEGG" id="vcop:MM50RIKEN_17990"/>
<protein>
    <submittedName>
        <fullName evidence="1">Uncharacterized protein</fullName>
    </submittedName>
</protein>
<sequence>MGIIIGQDTLPGFPHTPFRPVDERFPLWGQTQGIPTAKVAGISFSSSFLRSVPPEGRFLRRM</sequence>
<dbReference type="Proteomes" id="UP000681035">
    <property type="component" value="Chromosome"/>
</dbReference>
<dbReference type="EMBL" id="AP023418">
    <property type="protein sequence ID" value="BCK82036.1"/>
    <property type="molecule type" value="Genomic_DNA"/>
</dbReference>
<accession>A0A810Q8N9</accession>
<evidence type="ECO:0000313" key="2">
    <source>
        <dbReference type="Proteomes" id="UP000681035"/>
    </source>
</evidence>
<proteinExistence type="predicted"/>
<dbReference type="AlphaFoldDB" id="A0A810Q8N9"/>
<keyword evidence="2" id="KW-1185">Reference proteome</keyword>
<name>A0A810Q8N9_9FIRM</name>
<reference evidence="1" key="1">
    <citation type="submission" date="2020-09" db="EMBL/GenBank/DDBJ databases">
        <title>New species isolated from human feces.</title>
        <authorList>
            <person name="Kitahara M."/>
            <person name="Shigeno Y."/>
            <person name="Shime M."/>
            <person name="Matsumoto Y."/>
            <person name="Nakamura S."/>
            <person name="Motooka D."/>
            <person name="Fukuoka S."/>
            <person name="Nishikawa H."/>
            <person name="Benno Y."/>
        </authorList>
    </citation>
    <scope>NUCLEOTIDE SEQUENCE</scope>
    <source>
        <strain evidence="1">MM50</strain>
    </source>
</reference>
<organism evidence="1 2">
    <name type="scientific">Vescimonas coprocola</name>
    <dbReference type="NCBI Taxonomy" id="2714355"/>
    <lineage>
        <taxon>Bacteria</taxon>
        <taxon>Bacillati</taxon>
        <taxon>Bacillota</taxon>
        <taxon>Clostridia</taxon>
        <taxon>Eubacteriales</taxon>
        <taxon>Oscillospiraceae</taxon>
        <taxon>Vescimonas</taxon>
    </lineage>
</organism>
<evidence type="ECO:0000313" key="1">
    <source>
        <dbReference type="EMBL" id="BCK82036.1"/>
    </source>
</evidence>
<gene>
    <name evidence="1" type="ORF">MM50RIKEN_17990</name>
</gene>